<name>A0A7U7GE22_9GAMM</name>
<feature type="chain" id="PRO_5031228437" evidence="1">
    <location>
        <begin position="31"/>
        <end position="499"/>
    </location>
</feature>
<dbReference type="AlphaFoldDB" id="A0A7U7GE22"/>
<proteinExistence type="predicted"/>
<gene>
    <name evidence="2" type="ORF">BN874_460045</name>
</gene>
<reference evidence="2 3" key="1">
    <citation type="journal article" date="2014" name="ISME J.">
        <title>Candidatus Competibacter-lineage genomes retrieved from metagenomes reveal functional metabolic diversity.</title>
        <authorList>
            <person name="McIlroy S.J."/>
            <person name="Albertsen M."/>
            <person name="Andresen E.K."/>
            <person name="Saunders A.M."/>
            <person name="Kristiansen R."/>
            <person name="Stokholm-Bjerregaard M."/>
            <person name="Nielsen K.L."/>
            <person name="Nielsen P.H."/>
        </authorList>
    </citation>
    <scope>NUCLEOTIDE SEQUENCE [LARGE SCALE GENOMIC DNA]</scope>
    <source>
        <strain evidence="2 3">Run_B_J11</strain>
    </source>
</reference>
<dbReference type="EMBL" id="CBTK010000261">
    <property type="protein sequence ID" value="CDH46424.1"/>
    <property type="molecule type" value="Genomic_DNA"/>
</dbReference>
<organism evidence="2 3">
    <name type="scientific">Candidatus Contendobacter odensis Run_B_J11</name>
    <dbReference type="NCBI Taxonomy" id="1400861"/>
    <lineage>
        <taxon>Bacteria</taxon>
        <taxon>Pseudomonadati</taxon>
        <taxon>Pseudomonadota</taxon>
        <taxon>Gammaproteobacteria</taxon>
        <taxon>Candidatus Competibacteraceae</taxon>
        <taxon>Candidatus Contendibacter</taxon>
    </lineage>
</organism>
<evidence type="ECO:0000313" key="3">
    <source>
        <dbReference type="Proteomes" id="UP000019184"/>
    </source>
</evidence>
<accession>A0A7U7GE22</accession>
<keyword evidence="1" id="KW-0732">Signal</keyword>
<keyword evidence="3" id="KW-1185">Reference proteome</keyword>
<dbReference type="Proteomes" id="UP000019184">
    <property type="component" value="Unassembled WGS sequence"/>
</dbReference>
<sequence>MFRMNKISTAMATAGLLSAALMAGSQLASAQSLSGPLVTGVTSGTAVTVPYYTVRAGWQTLMNITNTTGNSLAVKVRVRESYNSRDVLDFNVLLSPFDVWTASLSNNAGRPFLQTTDRSCTVPISVRNSGEFGNALAYTGQFADQGPQTNERMLEGYVELLVMGEIPGTPAGAPAFAKHVNGEPVDCVAAQNRFVRGVAIPAWVSGPITGVAGSGDPLARGDYGPITSPSPLKVNISYLNQALGLSAGGTATHIQGWGVGQNLVTAQQFPWFLEPALASHTGLWNNTALPLVESTINATAVINEWSNFPANGVQTDWVVTFPTKSFRADISNTNIQAGCNQWRNNTGGGVIAANCQLPLTPFQNAFLAPGKSNITVTYTLYDREEAVAVVTTDGVTVSPAPPPEVVISTLPYETNVLVIGNSTYGALTPAFSSAVAQVVDVKGQLKPESPYGWVNLGFTGAPVSTGLPATGFIFKARTFGDRLKSYGQMMNHGYVRPAP</sequence>
<evidence type="ECO:0000256" key="1">
    <source>
        <dbReference type="SAM" id="SignalP"/>
    </source>
</evidence>
<protein>
    <submittedName>
        <fullName evidence="2">Uncharacterized protein</fullName>
    </submittedName>
</protein>
<feature type="signal peptide" evidence="1">
    <location>
        <begin position="1"/>
        <end position="30"/>
    </location>
</feature>
<comment type="caution">
    <text evidence="2">The sequence shown here is derived from an EMBL/GenBank/DDBJ whole genome shotgun (WGS) entry which is preliminary data.</text>
</comment>
<evidence type="ECO:0000313" key="2">
    <source>
        <dbReference type="EMBL" id="CDH46424.1"/>
    </source>
</evidence>